<name>A0A8X8B145_BRACI</name>
<organism evidence="2 3">
    <name type="scientific">Brassica carinata</name>
    <name type="common">Ethiopian mustard</name>
    <name type="synonym">Abyssinian cabbage</name>
    <dbReference type="NCBI Taxonomy" id="52824"/>
    <lineage>
        <taxon>Eukaryota</taxon>
        <taxon>Viridiplantae</taxon>
        <taxon>Streptophyta</taxon>
        <taxon>Embryophyta</taxon>
        <taxon>Tracheophyta</taxon>
        <taxon>Spermatophyta</taxon>
        <taxon>Magnoliopsida</taxon>
        <taxon>eudicotyledons</taxon>
        <taxon>Gunneridae</taxon>
        <taxon>Pentapetalae</taxon>
        <taxon>rosids</taxon>
        <taxon>malvids</taxon>
        <taxon>Brassicales</taxon>
        <taxon>Brassicaceae</taxon>
        <taxon>Brassiceae</taxon>
        <taxon>Brassica</taxon>
    </lineage>
</organism>
<dbReference type="PANTHER" id="PTHR34458:SF24">
    <property type="entry name" value="(RAPE) HYPOTHETICAL PROTEIN"/>
    <property type="match status" value="1"/>
</dbReference>
<feature type="chain" id="PRO_5036493240" description="Phylloplanin-like" evidence="1">
    <location>
        <begin position="26"/>
        <end position="149"/>
    </location>
</feature>
<reference evidence="2 3" key="1">
    <citation type="submission" date="2020-02" db="EMBL/GenBank/DDBJ databases">
        <authorList>
            <person name="Ma Q."/>
            <person name="Huang Y."/>
            <person name="Song X."/>
            <person name="Pei D."/>
        </authorList>
    </citation>
    <scope>NUCLEOTIDE SEQUENCE [LARGE SCALE GENOMIC DNA]</scope>
    <source>
        <strain evidence="2">Sxm20200214</strain>
        <tissue evidence="2">Leaf</tissue>
    </source>
</reference>
<feature type="signal peptide" evidence="1">
    <location>
        <begin position="1"/>
        <end position="25"/>
    </location>
</feature>
<dbReference type="Proteomes" id="UP000886595">
    <property type="component" value="Unassembled WGS sequence"/>
</dbReference>
<protein>
    <recommendedName>
        <fullName evidence="4">Phylloplanin-like</fullName>
    </recommendedName>
</protein>
<dbReference type="EMBL" id="JAAMPC010000003">
    <property type="protein sequence ID" value="KAG2318820.1"/>
    <property type="molecule type" value="Genomic_DNA"/>
</dbReference>
<dbReference type="OrthoDB" id="1110436at2759"/>
<dbReference type="AlphaFoldDB" id="A0A8X8B145"/>
<proteinExistence type="predicted"/>
<gene>
    <name evidence="2" type="ORF">Bca52824_012033</name>
</gene>
<evidence type="ECO:0000313" key="3">
    <source>
        <dbReference type="Proteomes" id="UP000886595"/>
    </source>
</evidence>
<evidence type="ECO:0000256" key="1">
    <source>
        <dbReference type="SAM" id="SignalP"/>
    </source>
</evidence>
<evidence type="ECO:0000313" key="2">
    <source>
        <dbReference type="EMBL" id="KAG2318820.1"/>
    </source>
</evidence>
<comment type="caution">
    <text evidence="2">The sequence shown here is derived from an EMBL/GenBank/DDBJ whole genome shotgun (WGS) entry which is preliminary data.</text>
</comment>
<accession>A0A8X8B145</accession>
<dbReference type="InterPro" id="IPR040404">
    <property type="entry name" value="Phylloplanin-like"/>
</dbReference>
<sequence length="149" mass="15531">MARRLNASLISILLIISSLYFPSHCLVLEGLSIGRVTIFGIVRCSLDGDPDAPPISNGTVILTCGGLTDDLYETVTNPGGYFLIFLTFLQTLLFTPSVCDIRLSLPTGNCTISSPNGTLSGGLTLVSVAVTNSTSIATYAVGTITGTVI</sequence>
<keyword evidence="3" id="KW-1185">Reference proteome</keyword>
<evidence type="ECO:0008006" key="4">
    <source>
        <dbReference type="Google" id="ProtNLM"/>
    </source>
</evidence>
<keyword evidence="1" id="KW-0732">Signal</keyword>
<dbReference type="PANTHER" id="PTHR34458">
    <property type="entry name" value="POLLEN OLE E 1 ALLERGEN AND EXTENSIN FAMILY PROTEIN-RELATED"/>
    <property type="match status" value="1"/>
</dbReference>